<dbReference type="EC" id="4.2.99.18" evidence="2"/>
<dbReference type="GO" id="GO:0008534">
    <property type="term" value="F:oxidized purine nucleobase lesion DNA N-glycosylase activity"/>
    <property type="evidence" value="ECO:0007669"/>
    <property type="project" value="InterPro"/>
</dbReference>
<keyword evidence="8" id="KW-0326">Glycosidase</keyword>
<dbReference type="GO" id="GO:0006289">
    <property type="term" value="P:nucleotide-excision repair"/>
    <property type="evidence" value="ECO:0007669"/>
    <property type="project" value="InterPro"/>
</dbReference>
<accession>A0A1K1LXW1</accession>
<evidence type="ECO:0000256" key="3">
    <source>
        <dbReference type="ARBA" id="ARBA00022763"/>
    </source>
</evidence>
<evidence type="ECO:0000256" key="7">
    <source>
        <dbReference type="ARBA" id="ARBA00023268"/>
    </source>
</evidence>
<proteinExistence type="inferred from homology"/>
<evidence type="ECO:0000259" key="10">
    <source>
        <dbReference type="SMART" id="SM00478"/>
    </source>
</evidence>
<evidence type="ECO:0000256" key="8">
    <source>
        <dbReference type="ARBA" id="ARBA00023295"/>
    </source>
</evidence>
<dbReference type="EMBL" id="FPIP01000001">
    <property type="protein sequence ID" value="SFW15765.1"/>
    <property type="molecule type" value="Genomic_DNA"/>
</dbReference>
<evidence type="ECO:0000256" key="2">
    <source>
        <dbReference type="ARBA" id="ARBA00012720"/>
    </source>
</evidence>
<dbReference type="RefSeq" id="WP_072299239.1">
    <property type="nucleotide sequence ID" value="NZ_FPIP01000001.1"/>
</dbReference>
<evidence type="ECO:0000313" key="11">
    <source>
        <dbReference type="EMBL" id="SFW15765.1"/>
    </source>
</evidence>
<evidence type="ECO:0000256" key="6">
    <source>
        <dbReference type="ARBA" id="ARBA00023239"/>
    </source>
</evidence>
<dbReference type="Gene3D" id="1.10.340.30">
    <property type="entry name" value="Hypothetical protein, domain 2"/>
    <property type="match status" value="1"/>
</dbReference>
<dbReference type="PANTHER" id="PTHR10242">
    <property type="entry name" value="8-OXOGUANINE DNA GLYCOSYLASE"/>
    <property type="match status" value="1"/>
</dbReference>
<dbReference type="InterPro" id="IPR012904">
    <property type="entry name" value="OGG_N"/>
</dbReference>
<dbReference type="CDD" id="cd00056">
    <property type="entry name" value="ENDO3c"/>
    <property type="match status" value="1"/>
</dbReference>
<dbReference type="GO" id="GO:0140078">
    <property type="term" value="F:class I DNA-(apurinic or apyrimidinic site) endonuclease activity"/>
    <property type="evidence" value="ECO:0007669"/>
    <property type="project" value="UniProtKB-EC"/>
</dbReference>
<dbReference type="Proteomes" id="UP000183461">
    <property type="component" value="Unassembled WGS sequence"/>
</dbReference>
<dbReference type="InterPro" id="IPR052054">
    <property type="entry name" value="Oxidative_DNA_repair_enzyme"/>
</dbReference>
<keyword evidence="7" id="KW-0511">Multifunctional enzyme</keyword>
<dbReference type="SMART" id="SM00478">
    <property type="entry name" value="ENDO3c"/>
    <property type="match status" value="1"/>
</dbReference>
<protein>
    <recommendedName>
        <fullName evidence="2">DNA-(apurinic or apyrimidinic site) lyase</fullName>
        <ecNumber evidence="2">4.2.99.18</ecNumber>
    </recommendedName>
</protein>
<comment type="similarity">
    <text evidence="1">Belongs to the type-1 OGG1 family.</text>
</comment>
<dbReference type="SUPFAM" id="SSF55945">
    <property type="entry name" value="TATA-box binding protein-like"/>
    <property type="match status" value="1"/>
</dbReference>
<organism evidence="11 12">
    <name type="scientific">Ruminococcus flavefaciens</name>
    <dbReference type="NCBI Taxonomy" id="1265"/>
    <lineage>
        <taxon>Bacteria</taxon>
        <taxon>Bacillati</taxon>
        <taxon>Bacillota</taxon>
        <taxon>Clostridia</taxon>
        <taxon>Eubacteriales</taxon>
        <taxon>Oscillospiraceae</taxon>
        <taxon>Ruminococcus</taxon>
    </lineage>
</organism>
<dbReference type="InterPro" id="IPR003265">
    <property type="entry name" value="HhH-GPD_domain"/>
</dbReference>
<reference evidence="11 12" key="1">
    <citation type="submission" date="2016-11" db="EMBL/GenBank/DDBJ databases">
        <authorList>
            <person name="Jaros S."/>
            <person name="Januszkiewicz K."/>
            <person name="Wedrychowicz H."/>
        </authorList>
    </citation>
    <scope>NUCLEOTIDE SEQUENCE [LARGE SCALE GENOMIC DNA]</scope>
    <source>
        <strain evidence="11 12">YL228</strain>
    </source>
</reference>
<keyword evidence="3" id="KW-0227">DNA damage</keyword>
<feature type="domain" description="HhH-GPD" evidence="10">
    <location>
        <begin position="124"/>
        <end position="266"/>
    </location>
</feature>
<evidence type="ECO:0000313" key="12">
    <source>
        <dbReference type="Proteomes" id="UP000183461"/>
    </source>
</evidence>
<dbReference type="Pfam" id="PF00730">
    <property type="entry name" value="HhH-GPD"/>
    <property type="match status" value="1"/>
</dbReference>
<dbReference type="Gene3D" id="1.10.1670.10">
    <property type="entry name" value="Helix-hairpin-Helix base-excision DNA repair enzymes (C-terminal)"/>
    <property type="match status" value="1"/>
</dbReference>
<evidence type="ECO:0000256" key="1">
    <source>
        <dbReference type="ARBA" id="ARBA00010679"/>
    </source>
</evidence>
<comment type="catalytic activity">
    <reaction evidence="9">
        <text>2'-deoxyribonucleotide-(2'-deoxyribose 5'-phosphate)-2'-deoxyribonucleotide-DNA = a 3'-end 2'-deoxyribonucleotide-(2,3-dehydro-2,3-deoxyribose 5'-phosphate)-DNA + a 5'-end 5'-phospho-2'-deoxyribonucleoside-DNA + H(+)</text>
        <dbReference type="Rhea" id="RHEA:66592"/>
        <dbReference type="Rhea" id="RHEA-COMP:13180"/>
        <dbReference type="Rhea" id="RHEA-COMP:16897"/>
        <dbReference type="Rhea" id="RHEA-COMP:17067"/>
        <dbReference type="ChEBI" id="CHEBI:15378"/>
        <dbReference type="ChEBI" id="CHEBI:136412"/>
        <dbReference type="ChEBI" id="CHEBI:157695"/>
        <dbReference type="ChEBI" id="CHEBI:167181"/>
        <dbReference type="EC" id="4.2.99.18"/>
    </reaction>
</comment>
<dbReference type="GO" id="GO:0003684">
    <property type="term" value="F:damaged DNA binding"/>
    <property type="evidence" value="ECO:0007669"/>
    <property type="project" value="InterPro"/>
</dbReference>
<dbReference type="PANTHER" id="PTHR10242:SF2">
    <property type="entry name" value="N-GLYCOSYLASE_DNA LYASE"/>
    <property type="match status" value="1"/>
</dbReference>
<dbReference type="Pfam" id="PF07934">
    <property type="entry name" value="OGG_N"/>
    <property type="match status" value="1"/>
</dbReference>
<gene>
    <name evidence="11" type="ORF">SAMN02910280_0864</name>
</gene>
<evidence type="ECO:0000256" key="5">
    <source>
        <dbReference type="ARBA" id="ARBA00023204"/>
    </source>
</evidence>
<dbReference type="InterPro" id="IPR011257">
    <property type="entry name" value="DNA_glycosylase"/>
</dbReference>
<dbReference type="AlphaFoldDB" id="A0A1K1LXW1"/>
<name>A0A1K1LXW1_RUMFL</name>
<keyword evidence="6 11" id="KW-0456">Lyase</keyword>
<evidence type="ECO:0000256" key="9">
    <source>
        <dbReference type="ARBA" id="ARBA00044632"/>
    </source>
</evidence>
<evidence type="ECO:0000256" key="4">
    <source>
        <dbReference type="ARBA" id="ARBA00022801"/>
    </source>
</evidence>
<dbReference type="InterPro" id="IPR023170">
    <property type="entry name" value="HhH_base_excis_C"/>
</dbReference>
<dbReference type="SUPFAM" id="SSF48150">
    <property type="entry name" value="DNA-glycosylase"/>
    <property type="match status" value="1"/>
</dbReference>
<sequence length="273" mass="31749">MDYRVQGRDIIVHEPDLDLDETLDCGQAFRWKKISSDYECTYEGFFINDKLMISQESKGNFIFHNTSENDFVSKWIRYFDFETDYSELKRCFSEDETLSKACKFAQGIRLLRQDSWECLISFIISQNNNIPRIKGIIDRLCEHYHGKFPESKQLCCETEESLAYLRSGFRAKYILDAASKTSCSEISLDKIAIMPIDEARTALKQIKGVGPKVAECVLLFGMYRTEAFPIDVWIKRVLAQYYPNGFPEFAREKGGIAQQYLFHYIRSIAKQGE</sequence>
<keyword evidence="4" id="KW-0378">Hydrolase</keyword>
<keyword evidence="5" id="KW-0234">DNA repair</keyword>
<dbReference type="GO" id="GO:0006284">
    <property type="term" value="P:base-excision repair"/>
    <property type="evidence" value="ECO:0007669"/>
    <property type="project" value="InterPro"/>
</dbReference>
<dbReference type="Gene3D" id="3.30.310.260">
    <property type="match status" value="1"/>
</dbReference>